<evidence type="ECO:0000256" key="2">
    <source>
        <dbReference type="ARBA" id="ARBA00007200"/>
    </source>
</evidence>
<dbReference type="Pfam" id="PF02010">
    <property type="entry name" value="REJ"/>
    <property type="match status" value="1"/>
</dbReference>
<feature type="transmembrane region" description="Helical" evidence="11">
    <location>
        <begin position="2272"/>
        <end position="2293"/>
    </location>
</feature>
<dbReference type="OrthoDB" id="444119at2759"/>
<feature type="transmembrane region" description="Helical" evidence="11">
    <location>
        <begin position="2768"/>
        <end position="2792"/>
    </location>
</feature>
<dbReference type="Gene3D" id="2.60.60.20">
    <property type="entry name" value="PLAT/LH2 domain"/>
    <property type="match status" value="1"/>
</dbReference>
<evidence type="ECO:0000256" key="10">
    <source>
        <dbReference type="PROSITE-ProRule" id="PRU00152"/>
    </source>
</evidence>
<dbReference type="PANTHER" id="PTHR10877">
    <property type="entry name" value="POLYCYSTIN FAMILY MEMBER"/>
    <property type="match status" value="1"/>
</dbReference>
<keyword evidence="7" id="KW-1015">Disulfide bond</keyword>
<organism evidence="14 16">
    <name type="scientific">Adineta ricciae</name>
    <name type="common">Rotifer</name>
    <dbReference type="NCBI Taxonomy" id="249248"/>
    <lineage>
        <taxon>Eukaryota</taxon>
        <taxon>Metazoa</taxon>
        <taxon>Spiralia</taxon>
        <taxon>Gnathifera</taxon>
        <taxon>Rotifera</taxon>
        <taxon>Eurotatoria</taxon>
        <taxon>Bdelloidea</taxon>
        <taxon>Adinetida</taxon>
        <taxon>Adinetidae</taxon>
        <taxon>Adineta</taxon>
    </lineage>
</organism>
<evidence type="ECO:0000256" key="12">
    <source>
        <dbReference type="SAM" id="SignalP"/>
    </source>
</evidence>
<evidence type="ECO:0000313" key="14">
    <source>
        <dbReference type="EMBL" id="CAF1139940.1"/>
    </source>
</evidence>
<name>A0A814RXQ7_ADIRI</name>
<sequence>MQVMITKLFLIWLISHVSLVDSSHFYGGTITWRPTNNTLQGSTTLITVVERFTWRHSSFSCNDSTIAAQTPKIGDASSLSCVSGNCNFWSPMSAQTFCTDYNVELGTSSGEYYQTYSLPINISFSIGYLSCCWFSNLVVGSGGNWAIVNRISTAVRPDGYINTSPVAISLPIIYKEIGIQHTHAIQMLDFDVSDILRCRWSTNLATNINQYDECSGMCNGVPNATLVQNNCTLIFTLTTANQYAGVSLQIEDFYNSASVAANNPMSSVPIQFLFYGYAAPSNCSTPPFIYIDNRPNATCVGVIPGDNISETIIVQVNCPGKSIVDFMTSVPVGMTKSPIQNPSTGSYIHFDISISIDDALYQGVYAITLQWIPSVSQFGSQGVCLSAIDNTQVQSNQLCVTYIVDFQRPDRSRPTLMQNSTWPVGNISGNQTVFSIQSSVSVTRPARLGAYIYFWDATLGDLLVKKYDCSWEPEVIFTNFTIRIYFPVAPWVEGHSYYVTFDTGVASTSAACGLESTSINDKNFWVFNILNSTSTITTSLTVSASITSSTPIVSPQCYNYTLINDPTRSIYVASNGSSGCDTSIFSSIPAWARFVGSGGSKLPTSAVAYYRCNTDAPGWYAGNMPIGVDTTTSGPVCFAWGGSNCSWSTTISVTNCGSYYVYELVEPPACSLRYCTDEPTNWTAPTTAAPMSNTAIVSPQCYNYTLINDPTRSINVTSNGSSGCDTSIFSSTPAWVRFVGSGGSKLPTSAVAYYRCNTDAPGWYSGNMPIGVDTTTSGPVCFAYSGSNCSWNTAISVTNCGSYYVYELVAPPTCSLRYCTDEPTNWTAPTTPAPMSNTAIVSPQCYNYTLINDPTRSIYVASNGSSGCDTSIFSSSPVWVRFVGSGGSKIPTSAVADYRCNTDAPGWYSGNMPIAVNATTGGPVCFAYSGSNCSWSTTISVTNCGSYYVYELVAPPVCSLRYCTDEPVTITSIRTTVAASTSQVHTTVAPSTLTTPRGCSSPSITLIPGASTPSSPIQFRRSQDFSIVSLIQLNCNISLSMITQWTIKNCSSSCLQQVPPNSQIPTTFTELYVPARILPYGLYEFTFTVKMTQIPSLSSSKMAYIQITQSGITANLVPYGTSIITRGNLQDLQLDPGSYSVDPDGYTFNASSWKYKYYCRIYGSSMFPNLQGSLLTIDDMRNDSLNPSCLSNRKGWSFDNSFNSSITILANSLRSNRTYQFMVQMENRRNSSLQATGYVLVKVEDTRPQMVLIGCVIWTMCQPNLEFQLVNPTTQVALFSTCFRNCSTIQNITWNVYYGAVNSSANFTKWTLYNQTTFYENVWFFGVNTSNFTATNQLFLSNPQIKLWQFEAVYRFKSETSSSSLNFVINQPPQNGSCLINPLNGTTSTSFTISCPNWSDEDSIKDYTLYAWTNDLTKKIIVAFSTASIFQVRLPVGDNQTSLLHLLIHVRDEANCIAETNVSSVTVLSDTTAITNLILDIQNSTSGGTTNPIIQLLASGNQNLVGQLMTSVSQQFNQMSDNDLDQAISNGVPAANILISSLNTLSKQQTAYAPFNQIVLEQLNIQLNSRASVREYLMEFLANLSITTSNSIKLQASVLAQFTKSTNELTRTTLASASSRCYQLALTLNSMQTSIAYEDVQFVSTNLFQCASNLISAVNGALQERTSILDLDSSLATKFPDDYDTDVELAWANPNLFADGDDFSLETIQKNRNIYYQQQLAGQISTQMTELTSLLTSTLNINLNIGQNFTLKTSQVIMTLETKSSQSLANQFTKVIGNGQVQLPNNFTSYLGTNEKISIRSMMEPLASFGNSKSTSNTNLSRSLSFSILDQDQKEVSIQTANNQSIEVIIPRDPNLIIPPMIHQNVTSLNSTSPHQLLFHLNYLSLPSSLPVSVHWEIEPSSTNLAYLFVYRFDQTPQLNTSINRIDGWTLFCPSNLTNNSVYTYYVDNQQTTGHQSIIFGLRELNAIEITQHCSNISLSVPPITDQPFNFTADYALRVYTSGCYYLDANQQWKSDGLVVGPLTDHSQTQCYSTHLTSFAGGLVILPKTVNWSYVFANADFMKNKTIYLTVIVVCVIYVLLTIYARYYDKKDVEKLGVTILPDNNKNDNYFYQIIVFTGQRRDAGTKSNVHFVIHGDENDTRIRTLADPHRHILQRGGVDAFLMSVPKSLGLLNCIRIWHDNSGKSSSSSWFLKYIIIRDLQTMQKFHFISQRWLAVEKDDGKIERVLHVASDLEKSQFSFVLAKRTYHSVSDGHLWLSIFSRPPSTQFTRVQRCTCCFVLLFVSMFLNIMYYDLVNEAKSTGRTSLSFGSLYITPQQIIIGMIVELFGLIPSLLLVQLFRRARPRQQQQSPLRQALSKVNENIENSVDCPKKNRKGTLMFPWWCIFIAYGLCILLIGVSILFIIARGIEFGDEKTQKWLTSVLSGFFSSLLLTQPLKIVSLAIVFACFCRKSSEDQEVNELLDDDHHVELKADEEYLHSTKKKSLFTLRSPTRAHRLNEEEIVYLRHQRLKHMQMWAIIREIVLYLCFISFLYVVIYSNRDVNAFQQVDHLRTYFLNTRRSNFDYTKISTIDQYWNWLENSFVDQLRAQEWYNGDPPRNLTGYIDDKSNRLIGWATMRQLRVKAASCQTQQPIYSTCEYDYSFSQEDKRSYAPGWTNQTTQVYNAFIQRAFTYQSGDELDTYVYVGDYATYASGGYVYEYRGRSSDLRSNLSQLHQLGWIDNRTRAVIIQLTLYNPNVQLFTAVTVLAEFFSSSGVLTSSRFEPISLYAFTSAYQLVCTIVYMLLICYFMWIEIRLLFELRLKYFHRFWSYVQVGIIACSWTSVGIYIWRYKESQRIGELFSKTNGYVYINLQFASYINDVLSNLLSLCCFFGTVQLIKLCRYNQRLCLFIHTLQYSAKELLSFSFMFAVVFMSFVCLFYLLFISKLPQCSSLLGTAQMLFEMTLMKFDAYQLSGAAAFLGPFCFSLFVIFVVFICLSMFLSIIGDNFRRVRVDLNGKTNGMFDFMFETFQRWAGLRTVTEEDIYSERDARMREEYYDPIERFPDKMDQLLEAFNRIYMNQTVEGSVIKHTKT</sequence>
<feature type="transmembrane region" description="Helical" evidence="11">
    <location>
        <begin position="2812"/>
        <end position="2830"/>
    </location>
</feature>
<dbReference type="InterPro" id="IPR036392">
    <property type="entry name" value="PLAT/LH2_dom_sf"/>
</dbReference>
<comment type="similarity">
    <text evidence="2">Belongs to the polycystin family.</text>
</comment>
<dbReference type="GO" id="GO:0005262">
    <property type="term" value="F:calcium channel activity"/>
    <property type="evidence" value="ECO:0007669"/>
    <property type="project" value="TreeGrafter"/>
</dbReference>
<feature type="transmembrane region" description="Helical" evidence="11">
    <location>
        <begin position="2516"/>
        <end position="2537"/>
    </location>
</feature>
<dbReference type="PANTHER" id="PTHR10877:SF194">
    <property type="entry name" value="LOCATION OF VULVA DEFECTIVE 1"/>
    <property type="match status" value="1"/>
</dbReference>
<feature type="chain" id="PRO_5035685335" description="PLAT domain-containing protein" evidence="12">
    <location>
        <begin position="23"/>
        <end position="3074"/>
    </location>
</feature>
<evidence type="ECO:0000256" key="11">
    <source>
        <dbReference type="SAM" id="Phobius"/>
    </source>
</evidence>
<dbReference type="Pfam" id="PF20519">
    <property type="entry name" value="Polycystin_dom"/>
    <property type="match status" value="1"/>
</dbReference>
<accession>A0A814RXQ7</accession>
<comment type="caution">
    <text evidence="14">The sequence shown here is derived from an EMBL/GenBank/DDBJ whole genome shotgun (WGS) entry which is preliminary data.</text>
</comment>
<feature type="transmembrane region" description="Helical" evidence="11">
    <location>
        <begin position="2067"/>
        <end position="2085"/>
    </location>
</feature>
<dbReference type="SMART" id="SM00308">
    <property type="entry name" value="LH2"/>
    <property type="match status" value="1"/>
</dbReference>
<comment type="subcellular location">
    <subcellularLocation>
        <location evidence="1">Membrane</location>
        <topology evidence="1">Multi-pass membrane protein</topology>
    </subcellularLocation>
</comment>
<dbReference type="Pfam" id="PF01477">
    <property type="entry name" value="PLAT"/>
    <property type="match status" value="1"/>
</dbReference>
<keyword evidence="8" id="KW-0325">Glycoprotein</keyword>
<dbReference type="EMBL" id="CAJNOJ010000217">
    <property type="protein sequence ID" value="CAF1301741.1"/>
    <property type="molecule type" value="Genomic_DNA"/>
</dbReference>
<feature type="signal peptide" evidence="12">
    <location>
        <begin position="1"/>
        <end position="22"/>
    </location>
</feature>
<feature type="transmembrane region" description="Helical" evidence="11">
    <location>
        <begin position="2426"/>
        <end position="2449"/>
    </location>
</feature>
<dbReference type="InterPro" id="IPR046791">
    <property type="entry name" value="Polycystin_dom"/>
</dbReference>
<dbReference type="InterPro" id="IPR057774">
    <property type="entry name" value="D8C_UMOD/GP2/OIT3-like"/>
</dbReference>
<feature type="transmembrane region" description="Helical" evidence="11">
    <location>
        <begin position="2381"/>
        <end position="2406"/>
    </location>
</feature>
<keyword evidence="4 12" id="KW-0732">Signal</keyword>
<proteinExistence type="inferred from homology"/>
<gene>
    <name evidence="15" type="ORF">EDS130_LOCUS30643</name>
    <name evidence="14" type="ORF">XAT740_LOCUS20364</name>
</gene>
<dbReference type="Proteomes" id="UP000663828">
    <property type="component" value="Unassembled WGS sequence"/>
</dbReference>
<dbReference type="GO" id="GO:0005509">
    <property type="term" value="F:calcium ion binding"/>
    <property type="evidence" value="ECO:0007669"/>
    <property type="project" value="InterPro"/>
</dbReference>
<evidence type="ECO:0000256" key="7">
    <source>
        <dbReference type="ARBA" id="ARBA00023157"/>
    </source>
</evidence>
<feature type="domain" description="PLAT" evidence="13">
    <location>
        <begin position="2110"/>
        <end position="2229"/>
    </location>
</feature>
<dbReference type="FunFam" id="2.60.60.20:FF:000022">
    <property type="entry name" value="Uncharacterized protein"/>
    <property type="match status" value="1"/>
</dbReference>
<evidence type="ECO:0000256" key="6">
    <source>
        <dbReference type="ARBA" id="ARBA00023136"/>
    </source>
</evidence>
<dbReference type="GO" id="GO:0050982">
    <property type="term" value="P:detection of mechanical stimulus"/>
    <property type="evidence" value="ECO:0007669"/>
    <property type="project" value="TreeGrafter"/>
</dbReference>
<dbReference type="Proteomes" id="UP000663852">
    <property type="component" value="Unassembled WGS sequence"/>
</dbReference>
<keyword evidence="16" id="KW-1185">Reference proteome</keyword>
<feature type="transmembrane region" description="Helical" evidence="11">
    <location>
        <begin position="2902"/>
        <end position="2924"/>
    </location>
</feature>
<evidence type="ECO:0000256" key="3">
    <source>
        <dbReference type="ARBA" id="ARBA00022692"/>
    </source>
</evidence>
<feature type="disulfide bond" evidence="9">
    <location>
        <begin position="2628"/>
        <end position="2638"/>
    </location>
</feature>
<evidence type="ECO:0000256" key="4">
    <source>
        <dbReference type="ARBA" id="ARBA00022729"/>
    </source>
</evidence>
<dbReference type="Pfam" id="PF23283">
    <property type="entry name" value="D8C_UMOD"/>
    <property type="match status" value="3"/>
</dbReference>
<dbReference type="InterPro" id="IPR051223">
    <property type="entry name" value="Polycystin"/>
</dbReference>
<dbReference type="EMBL" id="CAJNOR010001420">
    <property type="protein sequence ID" value="CAF1139940.1"/>
    <property type="molecule type" value="Genomic_DNA"/>
</dbReference>
<protein>
    <recommendedName>
        <fullName evidence="13">PLAT domain-containing protein</fullName>
    </recommendedName>
</protein>
<comment type="caution">
    <text evidence="10">Lacks conserved residue(s) required for the propagation of feature annotation.</text>
</comment>
<dbReference type="Pfam" id="PF08016">
    <property type="entry name" value="PKD_channel"/>
    <property type="match status" value="1"/>
</dbReference>
<dbReference type="InterPro" id="IPR003915">
    <property type="entry name" value="PKD_2"/>
</dbReference>
<reference evidence="14" key="1">
    <citation type="submission" date="2021-02" db="EMBL/GenBank/DDBJ databases">
        <authorList>
            <person name="Nowell W R."/>
        </authorList>
    </citation>
    <scope>NUCLEOTIDE SEQUENCE</scope>
</reference>
<keyword evidence="6 11" id="KW-0472">Membrane</keyword>
<keyword evidence="5 11" id="KW-1133">Transmembrane helix</keyword>
<feature type="transmembrane region" description="Helical" evidence="11">
    <location>
        <begin position="2313"/>
        <end position="2337"/>
    </location>
</feature>
<evidence type="ECO:0000256" key="8">
    <source>
        <dbReference type="ARBA" id="ARBA00023180"/>
    </source>
</evidence>
<evidence type="ECO:0000313" key="15">
    <source>
        <dbReference type="EMBL" id="CAF1301741.1"/>
    </source>
</evidence>
<dbReference type="InterPro" id="IPR001024">
    <property type="entry name" value="PLAT/LH2_dom"/>
</dbReference>
<dbReference type="PROSITE" id="PS50095">
    <property type="entry name" value="PLAT"/>
    <property type="match status" value="1"/>
</dbReference>
<keyword evidence="3 11" id="KW-0812">Transmembrane</keyword>
<dbReference type="GO" id="GO:0016020">
    <property type="term" value="C:membrane"/>
    <property type="evidence" value="ECO:0007669"/>
    <property type="project" value="UniProtKB-SubCell"/>
</dbReference>
<evidence type="ECO:0000256" key="9">
    <source>
        <dbReference type="PIRSR" id="PIRSR603915-2"/>
    </source>
</evidence>
<dbReference type="SUPFAM" id="SSF49723">
    <property type="entry name" value="Lipase/lipooxygenase domain (PLAT/LH2 domain)"/>
    <property type="match status" value="1"/>
</dbReference>
<evidence type="ECO:0000259" key="13">
    <source>
        <dbReference type="PROSITE" id="PS50095"/>
    </source>
</evidence>
<dbReference type="InterPro" id="IPR002859">
    <property type="entry name" value="PKD/REJ-like"/>
</dbReference>
<dbReference type="PRINTS" id="PR01433">
    <property type="entry name" value="POLYCYSTIN2"/>
</dbReference>
<evidence type="ECO:0000313" key="16">
    <source>
        <dbReference type="Proteomes" id="UP000663828"/>
    </source>
</evidence>
<evidence type="ECO:0000256" key="5">
    <source>
        <dbReference type="ARBA" id="ARBA00022989"/>
    </source>
</evidence>
<evidence type="ECO:0000256" key="1">
    <source>
        <dbReference type="ARBA" id="ARBA00004141"/>
    </source>
</evidence>
<dbReference type="InterPro" id="IPR013122">
    <property type="entry name" value="PKD1_2_channel"/>
</dbReference>
<feature type="transmembrane region" description="Helical" evidence="11">
    <location>
        <begin position="2957"/>
        <end position="2985"/>
    </location>
</feature>